<keyword evidence="2" id="KW-1185">Reference proteome</keyword>
<dbReference type="OrthoDB" id="2627141at2"/>
<dbReference type="Proteomes" id="UP000307841">
    <property type="component" value="Unassembled WGS sequence"/>
</dbReference>
<comment type="caution">
    <text evidence="1">The sequence shown here is derived from an EMBL/GenBank/DDBJ whole genome shotgun (WGS) entry which is preliminary data.</text>
</comment>
<dbReference type="AlphaFoldDB" id="A0A4U2YCD0"/>
<evidence type="ECO:0000313" key="2">
    <source>
        <dbReference type="Proteomes" id="UP000307841"/>
    </source>
</evidence>
<protein>
    <submittedName>
        <fullName evidence="1">Uncharacterized protein</fullName>
    </submittedName>
</protein>
<proteinExistence type="predicted"/>
<accession>A0A4U2YCD0</accession>
<gene>
    <name evidence="1" type="ORF">E8L90_17190</name>
</gene>
<dbReference type="EMBL" id="SZNK01000001">
    <property type="protein sequence ID" value="TKI57061.1"/>
    <property type="molecule type" value="Genomic_DNA"/>
</dbReference>
<name>A0A4U2YCD0_9BACL</name>
<sequence length="289" mass="32925">MHIQSNNRYLTPQLTTNQPAPKMVTGTRLGLPRLPEHDTVDLRSHKARELPADAIEHHSVQFFFSTEINERLDKIFADKPPEARKAFDHILEKNFFNSTYTYTDEERAALVEVGLTQGKYLASQFMDDENAAEFLDSLHLLAGVAKTRKVDPATGSVSYVELPQRPHGAPADYVNPSKLMERYDPEAYKKMQADTTNQTEKVSTLIQFVKKLQHRPDWISQYRNEQATLLSDLKNTKIANRFENVNSKDATEFVRQMNTLAENASFSAFTPLLQTNLTSFMNILAKKTS</sequence>
<evidence type="ECO:0000313" key="1">
    <source>
        <dbReference type="EMBL" id="TKI57061.1"/>
    </source>
</evidence>
<reference evidence="1 2" key="1">
    <citation type="submission" date="2019-04" db="EMBL/GenBank/DDBJ databases">
        <title>Whole genome sequencing of Brevibacillus sp. TGS2-1.</title>
        <authorList>
            <person name="Choi A."/>
        </authorList>
    </citation>
    <scope>NUCLEOTIDE SEQUENCE [LARGE SCALE GENOMIC DNA]</scope>
    <source>
        <strain evidence="1 2">TGS2-1</strain>
    </source>
</reference>
<dbReference type="RefSeq" id="WP_137030519.1">
    <property type="nucleotide sequence ID" value="NZ_SZNK01000001.1"/>
</dbReference>
<organism evidence="1 2">
    <name type="scientific">Brevibacillus antibioticus</name>
    <dbReference type="NCBI Taxonomy" id="2570228"/>
    <lineage>
        <taxon>Bacteria</taxon>
        <taxon>Bacillati</taxon>
        <taxon>Bacillota</taxon>
        <taxon>Bacilli</taxon>
        <taxon>Bacillales</taxon>
        <taxon>Paenibacillaceae</taxon>
        <taxon>Brevibacillus</taxon>
    </lineage>
</organism>